<evidence type="ECO:0000313" key="3">
    <source>
        <dbReference type="EMBL" id="GER02902.1"/>
    </source>
</evidence>
<keyword evidence="4" id="KW-1185">Reference proteome</keyword>
<protein>
    <recommendedName>
        <fullName evidence="5">Polymer-forming cytoskeletal protein</fullName>
    </recommendedName>
</protein>
<gene>
    <name evidence="3" type="ORF">JCM17846_05840</name>
</gene>
<feature type="compositionally biased region" description="Low complexity" evidence="2">
    <location>
        <begin position="139"/>
        <end position="154"/>
    </location>
</feature>
<dbReference type="PANTHER" id="PTHR35024:SF4">
    <property type="entry name" value="POLYMER-FORMING CYTOSKELETAL PROTEIN"/>
    <property type="match status" value="1"/>
</dbReference>
<name>A0A5A7N3Q0_9PROT</name>
<sequence length="163" mass="17041">MTCDSLTVGDCGSILGTIRASTVTIRGTVDGEIRGHAVRLEKTAHVTGDILHQSLSVEAGAKLSGKIVHVDNPLKEETASKADPVEQPEPQSASNEGDLRPADRQTDRQSDRQTDRSGRQKDPVYPDGRPLGAGLYGRSAGSGPAGSAPSGADGPSREKQRTS</sequence>
<feature type="region of interest" description="Disordered" evidence="2">
    <location>
        <begin position="69"/>
        <end position="163"/>
    </location>
</feature>
<evidence type="ECO:0000313" key="4">
    <source>
        <dbReference type="Proteomes" id="UP000324996"/>
    </source>
</evidence>
<comment type="similarity">
    <text evidence="1">Belongs to the bactofilin family.</text>
</comment>
<reference evidence="3 4" key="1">
    <citation type="submission" date="2019-09" db="EMBL/GenBank/DDBJ databases">
        <title>NBRP : Genome information of microbial organism related human and environment.</title>
        <authorList>
            <person name="Hattori M."/>
            <person name="Oshima K."/>
            <person name="Inaba H."/>
            <person name="Suda W."/>
            <person name="Sakamoto M."/>
            <person name="Iino T."/>
            <person name="Kitahara M."/>
            <person name="Oshida Y."/>
            <person name="Iida T."/>
            <person name="Kudo T."/>
            <person name="Itoh T."/>
            <person name="Ohkuma M."/>
        </authorList>
    </citation>
    <scope>NUCLEOTIDE SEQUENCE [LARGE SCALE GENOMIC DNA]</scope>
    <source>
        <strain evidence="3 4">Q-1</strain>
    </source>
</reference>
<dbReference type="PANTHER" id="PTHR35024">
    <property type="entry name" value="HYPOTHETICAL CYTOSOLIC PROTEIN"/>
    <property type="match status" value="1"/>
</dbReference>
<evidence type="ECO:0000256" key="1">
    <source>
        <dbReference type="ARBA" id="ARBA00044755"/>
    </source>
</evidence>
<evidence type="ECO:0008006" key="5">
    <source>
        <dbReference type="Google" id="ProtNLM"/>
    </source>
</evidence>
<accession>A0A5A7N3Q0</accession>
<organism evidence="3 4">
    <name type="scientific">Iodidimonas nitroreducens</name>
    <dbReference type="NCBI Taxonomy" id="1236968"/>
    <lineage>
        <taxon>Bacteria</taxon>
        <taxon>Pseudomonadati</taxon>
        <taxon>Pseudomonadota</taxon>
        <taxon>Alphaproteobacteria</taxon>
        <taxon>Iodidimonadales</taxon>
        <taxon>Iodidimonadaceae</taxon>
        <taxon>Iodidimonas</taxon>
    </lineage>
</organism>
<evidence type="ECO:0000256" key="2">
    <source>
        <dbReference type="SAM" id="MobiDB-lite"/>
    </source>
</evidence>
<dbReference type="EMBL" id="BKCN01000002">
    <property type="protein sequence ID" value="GER02902.1"/>
    <property type="molecule type" value="Genomic_DNA"/>
</dbReference>
<dbReference type="Pfam" id="PF04519">
    <property type="entry name" value="Bactofilin"/>
    <property type="match status" value="1"/>
</dbReference>
<dbReference type="Proteomes" id="UP000324996">
    <property type="component" value="Unassembled WGS sequence"/>
</dbReference>
<comment type="caution">
    <text evidence="3">The sequence shown here is derived from an EMBL/GenBank/DDBJ whole genome shotgun (WGS) entry which is preliminary data.</text>
</comment>
<feature type="compositionally biased region" description="Basic and acidic residues" evidence="2">
    <location>
        <begin position="97"/>
        <end position="124"/>
    </location>
</feature>
<proteinExistence type="inferred from homology"/>
<dbReference type="AlphaFoldDB" id="A0A5A7N3Q0"/>
<dbReference type="InterPro" id="IPR007607">
    <property type="entry name" value="BacA/B"/>
</dbReference>
<feature type="compositionally biased region" description="Basic and acidic residues" evidence="2">
    <location>
        <begin position="69"/>
        <end position="84"/>
    </location>
</feature>